<reference evidence="2 3" key="1">
    <citation type="submission" date="2020-07" db="EMBL/GenBank/DDBJ databases">
        <title>Comparative genomics of pyrophilous fungi reveals a link between fire events and developmental genes.</title>
        <authorList>
            <consortium name="DOE Joint Genome Institute"/>
            <person name="Steindorff A.S."/>
            <person name="Carver A."/>
            <person name="Calhoun S."/>
            <person name="Stillman K."/>
            <person name="Liu H."/>
            <person name="Lipzen A."/>
            <person name="Pangilinan J."/>
            <person name="Labutti K."/>
            <person name="Bruns T.D."/>
            <person name="Grigoriev I.V."/>
        </authorList>
    </citation>
    <scope>NUCLEOTIDE SEQUENCE [LARGE SCALE GENOMIC DNA]</scope>
    <source>
        <strain evidence="2 3">CBS 144469</strain>
    </source>
</reference>
<organism evidence="2 3">
    <name type="scientific">Ephemerocybe angulata</name>
    <dbReference type="NCBI Taxonomy" id="980116"/>
    <lineage>
        <taxon>Eukaryota</taxon>
        <taxon>Fungi</taxon>
        <taxon>Dikarya</taxon>
        <taxon>Basidiomycota</taxon>
        <taxon>Agaricomycotina</taxon>
        <taxon>Agaricomycetes</taxon>
        <taxon>Agaricomycetidae</taxon>
        <taxon>Agaricales</taxon>
        <taxon>Agaricineae</taxon>
        <taxon>Psathyrellaceae</taxon>
        <taxon>Ephemerocybe</taxon>
    </lineage>
</organism>
<proteinExistence type="predicted"/>
<sequence>MGCQFYFAARPDVERQYLAFLGAGAGVNVDGDISYEKGSTPPRVTELTPGSNTNLATRLSNLGAWLQSRFQSTGDEHDLAEAISARERLVEFTPDGRLHGTFIVTLL</sequence>
<accession>A0A8H6I944</accession>
<evidence type="ECO:0000313" key="3">
    <source>
        <dbReference type="Proteomes" id="UP000521943"/>
    </source>
</evidence>
<name>A0A8H6I944_9AGAR</name>
<dbReference type="EMBL" id="JACGCI010000015">
    <property type="protein sequence ID" value="KAF6759586.1"/>
    <property type="molecule type" value="Genomic_DNA"/>
</dbReference>
<evidence type="ECO:0000313" key="2">
    <source>
        <dbReference type="EMBL" id="KAF6759586.1"/>
    </source>
</evidence>
<gene>
    <name evidence="2" type="ORF">DFP72DRAFT_885496</name>
    <name evidence="1" type="ORF">DFP72DRAFT_914642</name>
</gene>
<dbReference type="OrthoDB" id="9991317at2759"/>
<dbReference type="AlphaFoldDB" id="A0A8H6I944"/>
<comment type="caution">
    <text evidence="2">The sequence shown here is derived from an EMBL/GenBank/DDBJ whole genome shotgun (WGS) entry which is preliminary data.</text>
</comment>
<protein>
    <submittedName>
        <fullName evidence="2">Uncharacterized protein</fullName>
    </submittedName>
</protein>
<dbReference type="EMBL" id="JACGCI010000066">
    <property type="protein sequence ID" value="KAF6749095.1"/>
    <property type="molecule type" value="Genomic_DNA"/>
</dbReference>
<keyword evidence="3" id="KW-1185">Reference proteome</keyword>
<dbReference type="Proteomes" id="UP000521943">
    <property type="component" value="Unassembled WGS sequence"/>
</dbReference>
<evidence type="ECO:0000313" key="1">
    <source>
        <dbReference type="EMBL" id="KAF6749095.1"/>
    </source>
</evidence>